<organism evidence="3">
    <name type="scientific">marine sediment metagenome</name>
    <dbReference type="NCBI Taxonomy" id="412755"/>
    <lineage>
        <taxon>unclassified sequences</taxon>
        <taxon>metagenomes</taxon>
        <taxon>ecological metagenomes</taxon>
    </lineage>
</organism>
<dbReference type="Pfam" id="PF00271">
    <property type="entry name" value="Helicase_C"/>
    <property type="match status" value="1"/>
</dbReference>
<proteinExistence type="predicted"/>
<dbReference type="SUPFAM" id="SSF52540">
    <property type="entry name" value="P-loop containing nucleoside triphosphate hydrolases"/>
    <property type="match status" value="1"/>
</dbReference>
<dbReference type="EMBL" id="BARS01019268">
    <property type="protein sequence ID" value="GAF88972.1"/>
    <property type="molecule type" value="Genomic_DNA"/>
</dbReference>
<dbReference type="CDD" id="cd18793">
    <property type="entry name" value="SF2_C_SNF"/>
    <property type="match status" value="1"/>
</dbReference>
<dbReference type="InterPro" id="IPR001650">
    <property type="entry name" value="Helicase_C-like"/>
</dbReference>
<reference evidence="3" key="1">
    <citation type="journal article" date="2014" name="Front. Microbiol.">
        <title>High frequency of phylogenetically diverse reductive dehalogenase-homologous genes in deep subseafloor sedimentary metagenomes.</title>
        <authorList>
            <person name="Kawai M."/>
            <person name="Futagami T."/>
            <person name="Toyoda A."/>
            <person name="Takaki Y."/>
            <person name="Nishi S."/>
            <person name="Hori S."/>
            <person name="Arai W."/>
            <person name="Tsubouchi T."/>
            <person name="Morono Y."/>
            <person name="Uchiyama I."/>
            <person name="Ito T."/>
            <person name="Fujiyama A."/>
            <person name="Inagaki F."/>
            <person name="Takami H."/>
        </authorList>
    </citation>
    <scope>NUCLEOTIDE SEQUENCE</scope>
    <source>
        <strain evidence="3">Expedition CK06-06</strain>
    </source>
</reference>
<dbReference type="InterPro" id="IPR027417">
    <property type="entry name" value="P-loop_NTPase"/>
</dbReference>
<dbReference type="PANTHER" id="PTHR10799">
    <property type="entry name" value="SNF2/RAD54 HELICASE FAMILY"/>
    <property type="match status" value="1"/>
</dbReference>
<sequence length="275" mass="31747">VASVDPVELRKEILQLTKLVNQAKRLEQREIESKLTKLKAVLTEQGIFADSKMKLLLFTEHKDTLDFLTGKLRDWGLSITQIHGSMKIGNRDVPGSRLCAEREFREEAQVLVATEAAGEGINLQFCWFMINYDIPWNPVRLEQRMGRIHRYGQEKDCLILNFVSTNTREGRVLAKLFDRLKQIERDLDPARTGQVFNVLGDIFPANQLERMIRDMYARNLTEAVIKDRIVDEVDIERFRKITNSTLEGLAKRELNLSALIGKRAEAKERRLVPEV</sequence>
<dbReference type="SMART" id="SM00490">
    <property type="entry name" value="HELICc"/>
    <property type="match status" value="1"/>
</dbReference>
<feature type="non-terminal residue" evidence="3">
    <location>
        <position position="1"/>
    </location>
</feature>
<dbReference type="PROSITE" id="PS51194">
    <property type="entry name" value="HELICASE_CTER"/>
    <property type="match status" value="1"/>
</dbReference>
<protein>
    <recommendedName>
        <fullName evidence="2">Helicase C-terminal domain-containing protein</fullName>
    </recommendedName>
</protein>
<accession>X0TLI0</accession>
<name>X0TLI0_9ZZZZ</name>
<dbReference type="InterPro" id="IPR049730">
    <property type="entry name" value="SNF2/RAD54-like_C"/>
</dbReference>
<feature type="domain" description="Helicase C-terminal" evidence="2">
    <location>
        <begin position="34"/>
        <end position="199"/>
    </location>
</feature>
<dbReference type="Gene3D" id="3.40.50.300">
    <property type="entry name" value="P-loop containing nucleotide triphosphate hydrolases"/>
    <property type="match status" value="1"/>
</dbReference>
<evidence type="ECO:0000259" key="2">
    <source>
        <dbReference type="PROSITE" id="PS51194"/>
    </source>
</evidence>
<feature type="non-terminal residue" evidence="3">
    <location>
        <position position="275"/>
    </location>
</feature>
<gene>
    <name evidence="3" type="ORF">S01H1_31246</name>
</gene>
<dbReference type="AlphaFoldDB" id="X0TLI0"/>
<evidence type="ECO:0000256" key="1">
    <source>
        <dbReference type="ARBA" id="ARBA00022801"/>
    </source>
</evidence>
<keyword evidence="1" id="KW-0378">Hydrolase</keyword>
<evidence type="ECO:0000313" key="3">
    <source>
        <dbReference type="EMBL" id="GAF88972.1"/>
    </source>
</evidence>
<dbReference type="GO" id="GO:0016787">
    <property type="term" value="F:hydrolase activity"/>
    <property type="evidence" value="ECO:0007669"/>
    <property type="project" value="UniProtKB-KW"/>
</dbReference>
<comment type="caution">
    <text evidence="3">The sequence shown here is derived from an EMBL/GenBank/DDBJ whole genome shotgun (WGS) entry which is preliminary data.</text>
</comment>